<dbReference type="AlphaFoldDB" id="H7EMN8"/>
<evidence type="ECO:0000313" key="2">
    <source>
        <dbReference type="Proteomes" id="UP000003571"/>
    </source>
</evidence>
<dbReference type="STRING" id="907348.TresaDRAFT_0271"/>
<dbReference type="EMBL" id="AGRW01000051">
    <property type="protein sequence ID" value="EIC01134.1"/>
    <property type="molecule type" value="Genomic_DNA"/>
</dbReference>
<organism evidence="1 2">
    <name type="scientific">Treponema saccharophilum DSM 2985</name>
    <dbReference type="NCBI Taxonomy" id="907348"/>
    <lineage>
        <taxon>Bacteria</taxon>
        <taxon>Pseudomonadati</taxon>
        <taxon>Spirochaetota</taxon>
        <taxon>Spirochaetia</taxon>
        <taxon>Spirochaetales</taxon>
        <taxon>Treponemataceae</taxon>
        <taxon>Treponema</taxon>
    </lineage>
</organism>
<evidence type="ECO:0000313" key="1">
    <source>
        <dbReference type="EMBL" id="EIC01134.1"/>
    </source>
</evidence>
<reference evidence="1 2" key="1">
    <citation type="submission" date="2011-09" db="EMBL/GenBank/DDBJ databases">
        <title>The draft genome of Treponema saccharophilum DSM 2985.</title>
        <authorList>
            <consortium name="US DOE Joint Genome Institute (JGI-PGF)"/>
            <person name="Lucas S."/>
            <person name="Copeland A."/>
            <person name="Lapidus A."/>
            <person name="Glavina del Rio T."/>
            <person name="Dalin E."/>
            <person name="Tice H."/>
            <person name="Bruce D."/>
            <person name="Goodwin L."/>
            <person name="Pitluck S."/>
            <person name="Peters L."/>
            <person name="Kyrpides N."/>
            <person name="Mavromatis K."/>
            <person name="Ivanova N."/>
            <person name="Markowitz V."/>
            <person name="Cheng J.-F."/>
            <person name="Hugenholtz P."/>
            <person name="Woyke T."/>
            <person name="Wu D."/>
            <person name="Gronow S."/>
            <person name="Wellnitz S."/>
            <person name="Brambilla E."/>
            <person name="Klenk H.-P."/>
            <person name="Eisen J.A."/>
        </authorList>
    </citation>
    <scope>NUCLEOTIDE SEQUENCE [LARGE SCALE GENOMIC DNA]</scope>
    <source>
        <strain evidence="1 2">DSM 2985</strain>
    </source>
</reference>
<name>H7EMN8_9SPIR</name>
<dbReference type="Proteomes" id="UP000003571">
    <property type="component" value="Unassembled WGS sequence"/>
</dbReference>
<dbReference type="PATRIC" id="fig|907348.3.peg.2026"/>
<gene>
    <name evidence="1" type="ORF">TresaDRAFT_0271</name>
</gene>
<protein>
    <submittedName>
        <fullName evidence="1">Uncharacterized protein</fullName>
    </submittedName>
</protein>
<accession>H7EMN8</accession>
<proteinExistence type="predicted"/>
<comment type="caution">
    <text evidence="1">The sequence shown here is derived from an EMBL/GenBank/DDBJ whole genome shotgun (WGS) entry which is preliminary data.</text>
</comment>
<sequence length="79" mass="9527">MDAKKICEFSGKICYSRRNSGEIINSQKRHRYGDHLGHNKKIIKRCYYCTFCGCYHLTHVPFFKKGDFKRMMKFYEADF</sequence>
<keyword evidence="2" id="KW-1185">Reference proteome</keyword>